<comment type="caution">
    <text evidence="2">The sequence shown here is derived from an EMBL/GenBank/DDBJ whole genome shotgun (WGS) entry which is preliminary data.</text>
</comment>
<dbReference type="AlphaFoldDB" id="A0A2W5F9J9"/>
<dbReference type="EMBL" id="QFOI01000014">
    <property type="protein sequence ID" value="PZP52038.1"/>
    <property type="molecule type" value="Genomic_DNA"/>
</dbReference>
<evidence type="ECO:0000313" key="2">
    <source>
        <dbReference type="EMBL" id="PZP52038.1"/>
    </source>
</evidence>
<gene>
    <name evidence="2" type="ORF">DI598_01685</name>
</gene>
<accession>A0A2W5F9J9</accession>
<dbReference type="Pfam" id="PF12697">
    <property type="entry name" value="Abhydrolase_6"/>
    <property type="match status" value="1"/>
</dbReference>
<organism evidence="2 3">
    <name type="scientific">Pseudopedobacter saltans</name>
    <dbReference type="NCBI Taxonomy" id="151895"/>
    <lineage>
        <taxon>Bacteria</taxon>
        <taxon>Pseudomonadati</taxon>
        <taxon>Bacteroidota</taxon>
        <taxon>Sphingobacteriia</taxon>
        <taxon>Sphingobacteriales</taxon>
        <taxon>Sphingobacteriaceae</taxon>
        <taxon>Pseudopedobacter</taxon>
    </lineage>
</organism>
<dbReference type="SUPFAM" id="SSF53474">
    <property type="entry name" value="alpha/beta-Hydrolases"/>
    <property type="match status" value="1"/>
</dbReference>
<evidence type="ECO:0000259" key="1">
    <source>
        <dbReference type="Pfam" id="PF12697"/>
    </source>
</evidence>
<dbReference type="InterPro" id="IPR029058">
    <property type="entry name" value="AB_hydrolase_fold"/>
</dbReference>
<sequence>MTNVYFIPGMGAGCKVFDRLELPDQYQKIYLEWRLPNADETLDDYAKSYALKINKAEPFVLVGYSFGGILVQEMNKYLVPEKTILLASIKDTKQRPDNFSFFKKIHVEKAMKPWLFNEKLISWIFTHFVYKTKEKVNMKDFLPQLNASYMRWAIKEILNWKPTILIDNLYQIHGTKDLTFPYRKIKNNSDQKLYTIKGSGHLLVLEKPIEVSRTLMEILQK</sequence>
<name>A0A2W5F9J9_9SPHI</name>
<feature type="domain" description="AB hydrolase-1" evidence="1">
    <location>
        <begin position="40"/>
        <end position="211"/>
    </location>
</feature>
<dbReference type="InterPro" id="IPR000073">
    <property type="entry name" value="AB_hydrolase_1"/>
</dbReference>
<keyword evidence="2" id="KW-0378">Hydrolase</keyword>
<protein>
    <submittedName>
        <fullName evidence="2">Alpha/beta hydrolase</fullName>
    </submittedName>
</protein>
<reference evidence="2 3" key="1">
    <citation type="submission" date="2017-11" db="EMBL/GenBank/DDBJ databases">
        <title>Infants hospitalized years apart are colonized by the same room-sourced microbial strains.</title>
        <authorList>
            <person name="Brooks B."/>
            <person name="Olm M.R."/>
            <person name="Firek B.A."/>
            <person name="Baker R."/>
            <person name="Thomas B.C."/>
            <person name="Morowitz M.J."/>
            <person name="Banfield J.F."/>
        </authorList>
    </citation>
    <scope>NUCLEOTIDE SEQUENCE [LARGE SCALE GENOMIC DNA]</scope>
    <source>
        <strain evidence="2">S2_009_000_R2_76</strain>
    </source>
</reference>
<dbReference type="Proteomes" id="UP000249645">
    <property type="component" value="Unassembled WGS sequence"/>
</dbReference>
<dbReference type="GO" id="GO:0016787">
    <property type="term" value="F:hydrolase activity"/>
    <property type="evidence" value="ECO:0007669"/>
    <property type="project" value="UniProtKB-KW"/>
</dbReference>
<dbReference type="Gene3D" id="3.40.50.1820">
    <property type="entry name" value="alpha/beta hydrolase"/>
    <property type="match status" value="1"/>
</dbReference>
<proteinExistence type="predicted"/>
<evidence type="ECO:0000313" key="3">
    <source>
        <dbReference type="Proteomes" id="UP000249645"/>
    </source>
</evidence>